<comment type="caution">
    <text evidence="3">The sequence shown here is derived from an EMBL/GenBank/DDBJ whole genome shotgun (WGS) entry which is preliminary data.</text>
</comment>
<evidence type="ECO:0000256" key="2">
    <source>
        <dbReference type="SAM" id="Phobius"/>
    </source>
</evidence>
<feature type="transmembrane region" description="Helical" evidence="2">
    <location>
        <begin position="12"/>
        <end position="35"/>
    </location>
</feature>
<dbReference type="EMBL" id="NBII01000001">
    <property type="protein sequence ID" value="PAV24385.1"/>
    <property type="molecule type" value="Genomic_DNA"/>
</dbReference>
<keyword evidence="4" id="KW-1185">Reference proteome</keyword>
<feature type="transmembrane region" description="Helical" evidence="2">
    <location>
        <begin position="69"/>
        <end position="91"/>
    </location>
</feature>
<evidence type="ECO:0000313" key="3">
    <source>
        <dbReference type="EMBL" id="PAV24385.1"/>
    </source>
</evidence>
<keyword evidence="2" id="KW-0812">Transmembrane</keyword>
<dbReference type="AlphaFoldDB" id="A0A286UY93"/>
<organism evidence="3 4">
    <name type="scientific">Pyrrhoderma noxium</name>
    <dbReference type="NCBI Taxonomy" id="2282107"/>
    <lineage>
        <taxon>Eukaryota</taxon>
        <taxon>Fungi</taxon>
        <taxon>Dikarya</taxon>
        <taxon>Basidiomycota</taxon>
        <taxon>Agaricomycotina</taxon>
        <taxon>Agaricomycetes</taxon>
        <taxon>Hymenochaetales</taxon>
        <taxon>Hymenochaetaceae</taxon>
        <taxon>Pyrrhoderma</taxon>
    </lineage>
</organism>
<protein>
    <recommendedName>
        <fullName evidence="5">MARVEL domain-containing protein</fullName>
    </recommendedName>
</protein>
<feature type="transmembrane region" description="Helical" evidence="2">
    <location>
        <begin position="111"/>
        <end position="138"/>
    </location>
</feature>
<evidence type="ECO:0008006" key="5">
    <source>
        <dbReference type="Google" id="ProtNLM"/>
    </source>
</evidence>
<sequence length="173" mass="18985">MCCGCSKGTRSGVLLFLLITLNAASIGVSAVAFFFKATHTFQIFQLGMGLGGLLFSLILAFVVRKKTAVALVVEILLYAIVAAFDIAGAILTTERWKESDLEKDYRNAPNTQIVCLLAVIFFWVAAFAAVIGFIHATVESCTRSVRKAKNRRAKTHRTTNEEPAYDPGSDRRY</sequence>
<evidence type="ECO:0000313" key="4">
    <source>
        <dbReference type="Proteomes" id="UP000217199"/>
    </source>
</evidence>
<dbReference type="InParanoid" id="A0A286UY93"/>
<name>A0A286UY93_9AGAM</name>
<keyword evidence="2" id="KW-1133">Transmembrane helix</keyword>
<accession>A0A286UY93</accession>
<feature type="transmembrane region" description="Helical" evidence="2">
    <location>
        <begin position="41"/>
        <end position="62"/>
    </location>
</feature>
<proteinExistence type="predicted"/>
<keyword evidence="2" id="KW-0472">Membrane</keyword>
<dbReference type="Proteomes" id="UP000217199">
    <property type="component" value="Unassembled WGS sequence"/>
</dbReference>
<evidence type="ECO:0000256" key="1">
    <source>
        <dbReference type="SAM" id="MobiDB-lite"/>
    </source>
</evidence>
<gene>
    <name evidence="3" type="ORF">PNOK_0145300</name>
</gene>
<feature type="region of interest" description="Disordered" evidence="1">
    <location>
        <begin position="149"/>
        <end position="173"/>
    </location>
</feature>
<reference evidence="3 4" key="1">
    <citation type="journal article" date="2017" name="Mol. Ecol.">
        <title>Comparative and population genomic landscape of Phellinus noxius: A hypervariable fungus causing root rot in trees.</title>
        <authorList>
            <person name="Chung C.L."/>
            <person name="Lee T.J."/>
            <person name="Akiba M."/>
            <person name="Lee H.H."/>
            <person name="Kuo T.H."/>
            <person name="Liu D."/>
            <person name="Ke H.M."/>
            <person name="Yokoi T."/>
            <person name="Roa M.B."/>
            <person name="Lu M.J."/>
            <person name="Chang Y.Y."/>
            <person name="Ann P.J."/>
            <person name="Tsai J.N."/>
            <person name="Chen C.Y."/>
            <person name="Tzean S.S."/>
            <person name="Ota Y."/>
            <person name="Hattori T."/>
            <person name="Sahashi N."/>
            <person name="Liou R.F."/>
            <person name="Kikuchi T."/>
            <person name="Tsai I.J."/>
        </authorList>
    </citation>
    <scope>NUCLEOTIDE SEQUENCE [LARGE SCALE GENOMIC DNA]</scope>
    <source>
        <strain evidence="3 4">FFPRI411160</strain>
    </source>
</reference>